<evidence type="ECO:0000256" key="8">
    <source>
        <dbReference type="ARBA" id="ARBA00023136"/>
    </source>
</evidence>
<evidence type="ECO:0000256" key="1">
    <source>
        <dbReference type="ARBA" id="ARBA00004651"/>
    </source>
</evidence>
<dbReference type="Gene3D" id="1.10.3720.10">
    <property type="entry name" value="MetI-like"/>
    <property type="match status" value="1"/>
</dbReference>
<dbReference type="SUPFAM" id="SSF161098">
    <property type="entry name" value="MetI-like"/>
    <property type="match status" value="1"/>
</dbReference>
<dbReference type="EMBL" id="JAEPRJ010000001">
    <property type="protein sequence ID" value="MBK5898016.1"/>
    <property type="molecule type" value="Genomic_DNA"/>
</dbReference>
<evidence type="ECO:0000256" key="7">
    <source>
        <dbReference type="ARBA" id="ARBA00022989"/>
    </source>
</evidence>
<comment type="similarity">
    <text evidence="2">Belongs to the binding-protein-dependent transport system permease family. MalFG subfamily.</text>
</comment>
<keyword evidence="8 9" id="KW-0472">Membrane</keyword>
<dbReference type="InterPro" id="IPR000515">
    <property type="entry name" value="MetI-like"/>
</dbReference>
<keyword evidence="3 9" id="KW-0813">Transport</keyword>
<keyword evidence="6 9" id="KW-0812">Transmembrane</keyword>
<feature type="transmembrane region" description="Helical" evidence="9">
    <location>
        <begin position="149"/>
        <end position="168"/>
    </location>
</feature>
<keyword evidence="12" id="KW-1185">Reference proteome</keyword>
<protein>
    <submittedName>
        <fullName evidence="11">ABC transporter permease subunit</fullName>
    </submittedName>
</protein>
<organism evidence="11 12">
    <name type="scientific">Catonella massiliensis</name>
    <dbReference type="NCBI Taxonomy" id="2799636"/>
    <lineage>
        <taxon>Bacteria</taxon>
        <taxon>Bacillati</taxon>
        <taxon>Bacillota</taxon>
        <taxon>Clostridia</taxon>
        <taxon>Lachnospirales</taxon>
        <taxon>Lachnospiraceae</taxon>
        <taxon>Catonella</taxon>
    </lineage>
</organism>
<evidence type="ECO:0000256" key="9">
    <source>
        <dbReference type="RuleBase" id="RU363032"/>
    </source>
</evidence>
<evidence type="ECO:0000256" key="3">
    <source>
        <dbReference type="ARBA" id="ARBA00022448"/>
    </source>
</evidence>
<comment type="caution">
    <text evidence="11">The sequence shown here is derived from an EMBL/GenBank/DDBJ whole genome shotgun (WGS) entry which is preliminary data.</text>
</comment>
<name>A0ABS1J1J7_9FIRM</name>
<evidence type="ECO:0000259" key="10">
    <source>
        <dbReference type="PROSITE" id="PS50928"/>
    </source>
</evidence>
<evidence type="ECO:0000256" key="6">
    <source>
        <dbReference type="ARBA" id="ARBA00022692"/>
    </source>
</evidence>
<dbReference type="PANTHER" id="PTHR32243:SF50">
    <property type="entry name" value="MALTOSE_MALTODEXTRIN TRANSPORT SYSTEM PERMEASE PROTEIN MALG"/>
    <property type="match status" value="1"/>
</dbReference>
<dbReference type="Pfam" id="PF00528">
    <property type="entry name" value="BPD_transp_1"/>
    <property type="match status" value="1"/>
</dbReference>
<dbReference type="Proteomes" id="UP000604730">
    <property type="component" value="Unassembled WGS sequence"/>
</dbReference>
<dbReference type="PANTHER" id="PTHR32243">
    <property type="entry name" value="MALTOSE TRANSPORT SYSTEM PERMEASE-RELATED"/>
    <property type="match status" value="1"/>
</dbReference>
<keyword evidence="7 9" id="KW-1133">Transmembrane helix</keyword>
<feature type="domain" description="ABC transmembrane type-1" evidence="10">
    <location>
        <begin position="79"/>
        <end position="275"/>
    </location>
</feature>
<reference evidence="11 12" key="1">
    <citation type="submission" date="2021-01" db="EMBL/GenBank/DDBJ databases">
        <title>Isolation and description of Catonella massiliensis sp. nov., a novel Catonella species, isolated from a stable periodontitis subject.</title>
        <authorList>
            <person name="Antezack A."/>
            <person name="Boxberger M."/>
            <person name="La Scola B."/>
            <person name="Monnet-Corti V."/>
        </authorList>
    </citation>
    <scope>NUCLEOTIDE SEQUENCE [LARGE SCALE GENOMIC DNA]</scope>
    <source>
        <strain evidence="11 12">Marseille-Q4567</strain>
    </source>
</reference>
<gene>
    <name evidence="11" type="ORF">JJN12_09560</name>
</gene>
<dbReference type="PROSITE" id="PS50928">
    <property type="entry name" value="ABC_TM1"/>
    <property type="match status" value="1"/>
</dbReference>
<dbReference type="InterPro" id="IPR035906">
    <property type="entry name" value="MetI-like_sf"/>
</dbReference>
<keyword evidence="4" id="KW-1003">Cell membrane</keyword>
<evidence type="ECO:0000256" key="5">
    <source>
        <dbReference type="ARBA" id="ARBA00022597"/>
    </source>
</evidence>
<keyword evidence="5" id="KW-0762">Sugar transport</keyword>
<evidence type="ECO:0000313" key="12">
    <source>
        <dbReference type="Proteomes" id="UP000604730"/>
    </source>
</evidence>
<feature type="transmembrane region" description="Helical" evidence="9">
    <location>
        <begin position="116"/>
        <end position="137"/>
    </location>
</feature>
<feature type="transmembrane region" description="Helical" evidence="9">
    <location>
        <begin position="253"/>
        <end position="275"/>
    </location>
</feature>
<comment type="subcellular location">
    <subcellularLocation>
        <location evidence="1 9">Cell membrane</location>
        <topology evidence="1 9">Multi-pass membrane protein</topology>
    </subcellularLocation>
</comment>
<dbReference type="CDD" id="cd06261">
    <property type="entry name" value="TM_PBP2"/>
    <property type="match status" value="1"/>
</dbReference>
<feature type="transmembrane region" description="Helical" evidence="9">
    <location>
        <begin position="83"/>
        <end position="104"/>
    </location>
</feature>
<feature type="transmembrane region" description="Helical" evidence="9">
    <location>
        <begin position="20"/>
        <end position="42"/>
    </location>
</feature>
<accession>A0ABS1J1J7</accession>
<proteinExistence type="inferred from homology"/>
<sequence length="289" mass="32174">MDNKVKMSSSYRARQVMTNVFVHIFLAVLAAIWVLPVVWVVLKSLTPKGSSGIFPDKLSFENYTKLFTDTAILNFPKMFMNTFIIAVFSCLVSTVFVLCVSYCLSRLRFKARKPFMNMAMILGLFPGIMAIVAVYYIIKSLGLSQGPMIRVALVLIYSASSGLGFYIAKGFFDTVPKALDEAAMIDGATKWEVFTKVTIPLSKPVIVFTVLTAFISPWVDFIAAKVICRAEADYFTVSIGLWQMLSKEYIIDWYTRFAAGAVCISIPIAVLFIYLQKFYVNGMGGAVKG</sequence>
<dbReference type="RefSeq" id="WP_208429464.1">
    <property type="nucleotide sequence ID" value="NZ_JAEPRJ010000001.1"/>
</dbReference>
<evidence type="ECO:0000313" key="11">
    <source>
        <dbReference type="EMBL" id="MBK5898016.1"/>
    </source>
</evidence>
<evidence type="ECO:0000256" key="2">
    <source>
        <dbReference type="ARBA" id="ARBA00009047"/>
    </source>
</evidence>
<dbReference type="InterPro" id="IPR050901">
    <property type="entry name" value="BP-dep_ABC_trans_perm"/>
</dbReference>
<evidence type="ECO:0000256" key="4">
    <source>
        <dbReference type="ARBA" id="ARBA00022475"/>
    </source>
</evidence>